<evidence type="ECO:0000256" key="2">
    <source>
        <dbReference type="SAM" id="Phobius"/>
    </source>
</evidence>
<gene>
    <name evidence="3" type="ORF">HID58_063562</name>
</gene>
<keyword evidence="4" id="KW-1185">Reference proteome</keyword>
<dbReference type="PRINTS" id="PR00463">
    <property type="entry name" value="EP450I"/>
</dbReference>
<dbReference type="Gene3D" id="1.10.630.10">
    <property type="entry name" value="Cytochrome P450"/>
    <property type="match status" value="8"/>
</dbReference>
<comment type="similarity">
    <text evidence="1">Belongs to the cytochrome P450 family.</text>
</comment>
<feature type="transmembrane region" description="Helical" evidence="2">
    <location>
        <begin position="29"/>
        <end position="48"/>
    </location>
</feature>
<sequence>MDSYNHVRDSFTDVKKQVKQIGRDPEMCVMSLLLCLVSSCFLLLYFFVTVKTRSSSRGSSRATLPPGPPKLPVVGNIFQVGYSPHRSLTALSKIYGPIMGLKLGSLTTIVISSPEAAKEALKTQDHHLSARTFNDPVRVFDHHEYSVAWGPPSARWRLLRKTTTMHLLSTQRLNAMEPLRMKKVEELMSFINKCCEREEAVDIARAFFVTALNIISNALFSTDFATHDSKSSHEYHNTVISLMNVTGKPNVGDYFPFLRFLDLQGTRKEATLCTQRLFKVFQDFMNARMAKKSSHTKDISSFDMLDTLLDLTQENKAELSLNDIKHFLQDLFTAGTDTNSSTMEWVMSELIRNPEKMVKAQSEIRQVIGENGVVQESDIPRLPYLQAIVKETLRLHPAAPLIPRKSESDVHIFGFLIPKNASVLVNVLAIGRDSSVWENPTRFEPERFLLREIDVKGKDFELIPFGAGRRMCPGMSMALRTMSLVLASLLYSFDWKAQKGVVAENMDMTDAFGVTLRKAKPLQAAREVLRTHDQVLSNRGSNNSINSINHQELSLVWAPSSSLRWRLLRKLSATMLFSPQRMEATKALRMNKVKDLISFMSESSEREKAVDISHALFTTTLNIISNILFSVDLGSYDPFKKLNGFQDTVIGVMEAIGNPDAANYFPFLRFLDLQGNSKKMKDNIERLFRVFRGFIDAKIAEKALLNNPKDVTDGDFVDALLHLTEGDEAELNTNDIEHFLSDLFTAGTDTSSSTVQWAMAELLSNPKTMKKARAEMDHVIGQNGIVQEISIFTSGCEGKVVKETFRLHPPAPLLVPRKAESDVEILGFMVPKDTQVLVNVWAIGRDPSVWENPTRFEPERFLGKETDVKGRDYELTLFGGGRRICPGLPLAVKTVNLMLASLLYSFDWKLPNGINPEDLDMDETFGVLNNTTQKIAGPQLTETTTNWILQRNTKLDMETTRDLSQRLENTLMDIISGQALFLFFCFILSCFLIFTTVRSRRSSRGAATLPPGPPRLPIIGNMHLVGKNPHRSFAHLSKTYGPVMSIKLGCLNTVVIASPNAAREVLRTHDQILSGRYWNEAVRSIDHHSFSVAWLHPSSPLWSDREEAVDISRASFVTALNIISNILFSIDLGNYDSRKSSDFQDMVIGVMESAGNTELANFFPFMRFFDVQGTRKKFKDCSERLFRAFRRLYDDRIKGNSLQTENKDVSSKDFLDALIDLNQGDEAELNMYQTEHLLLDLFSAGTDTNSSTVEWAMTELLQNPKAMTKVQDEIDSVIGQNGVVQESDISQLPYLQAVVKETFRLHPPAPLLLPRKAETDVEILGFLVPKDTQVLVNVWAVGRDPSTWENPNRFEPERFLGKDTDVKGRDYELTPFGAGRRICPGLPLAVKTVHLMLASLLYSFDWKLPNGVASEDLDMDESFGLTLHKTNALHAVPVKKRVIKNKDGTCLRKSGLALLPYPIIIQWNSTGSAMLPPGPPRLPIIGNIHQVGKLPHRSFSDLSRTYGPIMRLKFGRLNTVIITSSEAAREVLRTHDHILSGRMSPNAVRSINHHKVSVAWIHPSSARWRLLRKLSVTHLFSPQRIEATKALRMKKVQELVKFMDESSKREEAVDISRASFIATLNIISNILFSVDISSYGSGKSNGFHDSIIGVMEAAGSPDLANFFPFLGALDLQGTSKKMTLCTGKLFKVFRGFIDTKTAEKSLRKNPKEASTSDFLDALLDEAEPDNNDIEHLLLDMFVAGTDTSSSTLEWAMAELLANPITMAKAQAEIERMIGQDGLVQEPNISEFPYLQAVLKETLRLHPPVPLLLPRKAETDVEIFGYLVPKNAQVLVNVWAIGRDPDVWENPAQFEPERFLGKETDVKGKDYELTPFGAGRRICPGLPLAVNMVSLMLVSLLYSFDWKLPNTIDMDETFGISLHKANSLNAVPFLSTEKTKMQIVSENLLLPFCFILPCFFIFTMVRFRRNSTRSAMLPPGPPRLPIIGNIHQVGKLPHRAFADLSRTYGPIMHLKFGLIVTSPEAAREVLKTHDQTLSGRDAPNSIRSINHDKVSVGWLHPSSARWRLLRKLMVTHLFSPQRIEASKALRMKKVQELVKFMDESSKREDAVHMSRASFTTTLNIISNILFSVDLGSYGSEKSNGFHDSVIRGMEAAGSPDLANFFPFLRFLDLQGNTKKMKFFIENLLKVFRGFIDTKTLEKLLRNNTKDASNSDFLDALLDETELDNNDIEHLLLDMFTAGTETSSSTLEWAMSELLTNPKTLAKAQAEIEHMIGQNGLVQEPDISEMPYLQAVVKETFRLHPTVPLLLPRKAETDVEIFGYLVPKDAQVLVNMEITSENAMSLLSCFISSCFLVLITARFRRGFRLTVTLPPGPPRLPFIGNIHQVGKNPHRSFADLSKTYGPVMSLNLGSLKSVVITSPEAAREVLRTHDQILSARKSTDSIRSVGHHEVSVIWLPASSARWRMLRKLSINQMFSPQRMEATKALRMKKMQELVSFMHERSEKEEAVDISRASFTTVLNIISNILFSVDLGSYDVTSKSNRFRDTVIATMEAAGKPDAANYFPFMRFLDLQGNRKNMKACTEGLFRVFRGFIDAKRTEKSLDNSKDVSDSDFLDALLDMFAAGTDTSSSTLEWAMAELLNNPKSLARAQTEMDCVIGQNGIVQEADISHLPYLQAVVKETFRLHPAAPFLVPRKAEADVKVLGFMVPKDTQVLVNVWAIGRDPAVWENPTRFEPERFLGKETDVKGRDYELTPFGGGRRICPGLPLAVVTVSLMLASLLYFFDWKLPNGVASEDLDMDETFGITLHRTNPLHAVPMEIISENLFLPFCFILSCFFIIAMVRFRRSSTRSAMLPPGPPPLPIIGNIHQVGKLPHRSFADLSRTYGPIMHLKFGSLNTVIVTSPEAAREVLRTHDQILSGRMSPNTIRSINHHKVSVAWIHPSSARWRLLRKLSVTNLFSPQRIDATKALRMKKVQELVRFMEASSEREEAVDISRASFITTLNIISNILFSVDLCSYGSEKSNGFHDSIIGGMEAAGSPDLANFFPFLRFLDLQGNTKKMKLCSERLFKVFRGFINTKTAEKSLRNNPKDAPNSDFLDDMFVAGTDTTSSTLEWAMAELLTNPETMAKAQAEIERMIGQNGFLQEPDVSEMPYLQAVVKETFRLHPAVPLLIPRKAETDVEIFGFLVPKDAQVLVNVWAIGRDPGVWENPNQFEPERFLGKDIVMSLKLGSLNSVVTTSPEAAREVLRTHDQLLSGRKSTDSIRSFGHDEVPVIWLPPSSARWRMLRKLSITRLFSPQRMEATKALRMKKVQELVSEKEEAVDISRASFTTVLNIISNILFLVDLGSYDVTSNRFQDTVIGAMEAAGKPDAANYFRFLGFLDLQGNRKNMKACTERLFRVLRGFIDAKLTEKSLQNNSNDLSESDFLDALLDSFAAGTDTSSSTLEWAMAETQDEMDCLIGENGMVQESDISQLPYLQAVLKETFRLHPAAPFLVPRKAEADMEVLGFMVPKDTQVLVNVWTIGRDPRVWENPTRFEPERFLGKETDVKGRDYELTPFGGGRRICPGLPLAVVTVLLMLASLLYFFDWKLPNGKKQKINHNQTD</sequence>
<protein>
    <recommendedName>
        <fullName evidence="5">Cytochrome P450</fullName>
    </recommendedName>
</protein>
<keyword evidence="2" id="KW-0812">Transmembrane</keyword>
<feature type="transmembrane region" description="Helical" evidence="2">
    <location>
        <begin position="2825"/>
        <end position="2844"/>
    </location>
</feature>
<comment type="caution">
    <text evidence="3">The sequence shown here is derived from an EMBL/GenBank/DDBJ whole genome shotgun (WGS) entry which is preliminary data.</text>
</comment>
<dbReference type="PANTHER" id="PTHR47950:SF44">
    <property type="entry name" value="CYTOCHROME P450, FAMILY 76, SUBFAMILY C, POLYPEPTIDE 5-RELATED"/>
    <property type="match status" value="1"/>
</dbReference>
<dbReference type="SUPFAM" id="SSF48264">
    <property type="entry name" value="Cytochrome P450"/>
    <property type="match status" value="8"/>
</dbReference>
<evidence type="ECO:0000313" key="4">
    <source>
        <dbReference type="Proteomes" id="UP000824890"/>
    </source>
</evidence>
<keyword evidence="2" id="KW-0472">Membrane</keyword>
<dbReference type="PRINTS" id="PR00385">
    <property type="entry name" value="P450"/>
</dbReference>
<proteinExistence type="inferred from homology"/>
<evidence type="ECO:0000313" key="3">
    <source>
        <dbReference type="EMBL" id="KAH0887466.1"/>
    </source>
</evidence>
<feature type="transmembrane region" description="Helical" evidence="2">
    <location>
        <begin position="1884"/>
        <end position="1903"/>
    </location>
</feature>
<organism evidence="3 4">
    <name type="scientific">Brassica napus</name>
    <name type="common">Rape</name>
    <dbReference type="NCBI Taxonomy" id="3708"/>
    <lineage>
        <taxon>Eukaryota</taxon>
        <taxon>Viridiplantae</taxon>
        <taxon>Streptophyta</taxon>
        <taxon>Embryophyta</taxon>
        <taxon>Tracheophyta</taxon>
        <taxon>Spermatophyta</taxon>
        <taxon>Magnoliopsida</taxon>
        <taxon>eudicotyledons</taxon>
        <taxon>Gunneridae</taxon>
        <taxon>Pentapetalae</taxon>
        <taxon>rosids</taxon>
        <taxon>malvids</taxon>
        <taxon>Brassicales</taxon>
        <taxon>Brassicaceae</taxon>
        <taxon>Brassiceae</taxon>
        <taxon>Brassica</taxon>
    </lineage>
</organism>
<dbReference type="InterPro" id="IPR002401">
    <property type="entry name" value="Cyt_P450_E_grp-I"/>
</dbReference>
<keyword evidence="2" id="KW-1133">Transmembrane helix</keyword>
<dbReference type="Proteomes" id="UP000824890">
    <property type="component" value="Unassembled WGS sequence"/>
</dbReference>
<feature type="transmembrane region" description="Helical" evidence="2">
    <location>
        <begin position="2765"/>
        <end position="2784"/>
    </location>
</feature>
<feature type="transmembrane region" description="Helical" evidence="2">
    <location>
        <begin position="1947"/>
        <end position="1966"/>
    </location>
</feature>
<evidence type="ECO:0008006" key="5">
    <source>
        <dbReference type="Google" id="ProtNLM"/>
    </source>
</evidence>
<evidence type="ECO:0000256" key="1">
    <source>
        <dbReference type="ARBA" id="ARBA00010617"/>
    </source>
</evidence>
<dbReference type="InterPro" id="IPR036396">
    <property type="entry name" value="Cyt_P450_sf"/>
</dbReference>
<feature type="transmembrane region" description="Helical" evidence="2">
    <location>
        <begin position="3568"/>
        <end position="3587"/>
    </location>
</feature>
<reference evidence="3 4" key="1">
    <citation type="submission" date="2021-05" db="EMBL/GenBank/DDBJ databases">
        <title>Genome Assembly of Synthetic Allotetraploid Brassica napus Reveals Homoeologous Exchanges between Subgenomes.</title>
        <authorList>
            <person name="Davis J.T."/>
        </authorList>
    </citation>
    <scope>NUCLEOTIDE SEQUENCE [LARGE SCALE GENOMIC DNA]</scope>
    <source>
        <strain evidence="4">cv. Da-Ae</strain>
        <tissue evidence="3">Seedling</tissue>
    </source>
</reference>
<dbReference type="Pfam" id="PF00067">
    <property type="entry name" value="p450"/>
    <property type="match status" value="9"/>
</dbReference>
<dbReference type="PANTHER" id="PTHR47950">
    <property type="entry name" value="CYTOCHROME P450, FAMILY 76, SUBFAMILY C, POLYPEPTIDE 5-RELATED"/>
    <property type="match status" value="1"/>
</dbReference>
<dbReference type="CDD" id="cd11073">
    <property type="entry name" value="CYP76-like"/>
    <property type="match status" value="6"/>
</dbReference>
<name>A0ABQ8A5Q5_BRANA</name>
<dbReference type="EMBL" id="JAGKQM010000014">
    <property type="protein sequence ID" value="KAH0887466.1"/>
    <property type="molecule type" value="Genomic_DNA"/>
</dbReference>
<dbReference type="InterPro" id="IPR001128">
    <property type="entry name" value="Cyt_P450"/>
</dbReference>
<accession>A0ABQ8A5Q5</accession>
<dbReference type="PROSITE" id="PS00086">
    <property type="entry name" value="CYTOCHROME_P450"/>
    <property type="match status" value="6"/>
</dbReference>
<dbReference type="InterPro" id="IPR017972">
    <property type="entry name" value="Cyt_P450_CS"/>
</dbReference>